<evidence type="ECO:0000256" key="2">
    <source>
        <dbReference type="ARBA" id="ARBA00022737"/>
    </source>
</evidence>
<dbReference type="InterPro" id="IPR036322">
    <property type="entry name" value="WD40_repeat_dom_sf"/>
</dbReference>
<evidence type="ECO:0000256" key="4">
    <source>
        <dbReference type="SAM" id="MobiDB-lite"/>
    </source>
</evidence>
<feature type="compositionally biased region" description="Low complexity" evidence="4">
    <location>
        <begin position="263"/>
        <end position="274"/>
    </location>
</feature>
<organism evidence="5 6">
    <name type="scientific">Capsaspora owczarzaki (strain ATCC 30864)</name>
    <dbReference type="NCBI Taxonomy" id="595528"/>
    <lineage>
        <taxon>Eukaryota</taxon>
        <taxon>Filasterea</taxon>
        <taxon>Capsaspora</taxon>
    </lineage>
</organism>
<feature type="region of interest" description="Disordered" evidence="4">
    <location>
        <begin position="153"/>
        <end position="178"/>
    </location>
</feature>
<sequence>MLKATLPSVHKCAFSCATTALARLERPSRRKKRLSSSTLVHNSRKALPAAAPAAAAAAASAGQETHSAGAIPAPVPIVVETVGKKATVATEDEVLADFDFLSEDETAGADSTAAPAASAASSGSAAAPAASASASASAVDDVFASLDDAIEAGESSTTTTTTTTTTTEAPVSPAKSPVSATVVVSSPSASAPEADLQSFMPRKGSKARAGGVSKAAMAAAAAALASSEEEPEGNETKYDSNQLAKVMKHWDKTKPTSRKASHGKSSTKSPSKSSIMDMFGSSDDNDTNRGGNSVTEADVLGELADLSVAGDSEQGDQQRFDTESGSHHQWKPKYTFRGHFDSVRSIAFHDTEPAVLSASDDGTIKLWNFKNMPSGSKKSTHSPDLDPIYTYRGHTDAVTSIATSIKDGIFFTGSLDATVRVWRLYPLSQPAYANFDPLMSIDTFKGHTDAVWSLSVHPVHDILASISADKTCILWHFKNVANPLARKIVLGDVPTSVAFIHSTLSSFAISFASGKLVAYDNTTGNKVLDFERGESPSFINQVVSHPTLPLLITANDDKTIQFFDATGGQCTHSMVAHLDSVSTVAIDHSGLFLLSGGHDSSLRLWDIAKKSCLQEIASHRKKFDEAVHHVLFHPTLPFVASSGADASVKIYV</sequence>
<evidence type="ECO:0000256" key="1">
    <source>
        <dbReference type="ARBA" id="ARBA00022574"/>
    </source>
</evidence>
<dbReference type="PROSITE" id="PS50082">
    <property type="entry name" value="WD_REPEATS_2"/>
    <property type="match status" value="4"/>
</dbReference>
<dbReference type="PhylomeDB" id="A0A0D2VML2"/>
<name>A0A0D2VML2_CAPO3</name>
<dbReference type="AlphaFoldDB" id="A0A0D2VML2"/>
<dbReference type="PRINTS" id="PR00320">
    <property type="entry name" value="GPROTEINBRPT"/>
</dbReference>
<keyword evidence="2" id="KW-0677">Repeat</keyword>
<keyword evidence="6" id="KW-1185">Reference proteome</keyword>
<feature type="repeat" description="WD" evidence="3">
    <location>
        <begin position="574"/>
        <end position="615"/>
    </location>
</feature>
<feature type="region of interest" description="Disordered" evidence="4">
    <location>
        <begin position="250"/>
        <end position="294"/>
    </location>
</feature>
<dbReference type="STRING" id="595528.A0A0D2VML2"/>
<feature type="repeat" description="WD" evidence="3">
    <location>
        <begin position="336"/>
        <end position="371"/>
    </location>
</feature>
<dbReference type="OrthoDB" id="727118at2759"/>
<feature type="repeat" description="WD" evidence="3">
    <location>
        <begin position="444"/>
        <end position="479"/>
    </location>
</feature>
<dbReference type="EMBL" id="KE346362">
    <property type="protein sequence ID" value="KJE91412.1"/>
    <property type="molecule type" value="Genomic_DNA"/>
</dbReference>
<evidence type="ECO:0000313" key="6">
    <source>
        <dbReference type="Proteomes" id="UP000008743"/>
    </source>
</evidence>
<dbReference type="SUPFAM" id="SSF50978">
    <property type="entry name" value="WD40 repeat-like"/>
    <property type="match status" value="1"/>
</dbReference>
<dbReference type="PANTHER" id="PTHR15653">
    <property type="entry name" value="STRIATIN"/>
    <property type="match status" value="1"/>
</dbReference>
<dbReference type="Pfam" id="PF00400">
    <property type="entry name" value="WD40"/>
    <property type="match status" value="5"/>
</dbReference>
<dbReference type="InterPro" id="IPR019775">
    <property type="entry name" value="WD40_repeat_CS"/>
</dbReference>
<dbReference type="InterPro" id="IPR020472">
    <property type="entry name" value="WD40_PAC1"/>
</dbReference>
<keyword evidence="1 3" id="KW-0853">WD repeat</keyword>
<dbReference type="InParanoid" id="A0A0D2VML2"/>
<dbReference type="eggNOG" id="KOG0642">
    <property type="taxonomic scope" value="Eukaryota"/>
</dbReference>
<dbReference type="PROSITE" id="PS50294">
    <property type="entry name" value="WD_REPEATS_REGION"/>
    <property type="match status" value="4"/>
</dbReference>
<dbReference type="Proteomes" id="UP000008743">
    <property type="component" value="Unassembled WGS sequence"/>
</dbReference>
<protein>
    <submittedName>
        <fullName evidence="5">Strn-prov protein</fullName>
    </submittedName>
</protein>
<reference evidence="6" key="1">
    <citation type="submission" date="2011-02" db="EMBL/GenBank/DDBJ databases">
        <title>The Genome Sequence of Capsaspora owczarzaki ATCC 30864.</title>
        <authorList>
            <person name="Russ C."/>
            <person name="Cuomo C."/>
            <person name="Burger G."/>
            <person name="Gray M.W."/>
            <person name="Holland P.W.H."/>
            <person name="King N."/>
            <person name="Lang F.B.F."/>
            <person name="Roger A.J."/>
            <person name="Ruiz-Trillo I."/>
            <person name="Young S.K."/>
            <person name="Zeng Q."/>
            <person name="Gargeya S."/>
            <person name="Alvarado L."/>
            <person name="Berlin A."/>
            <person name="Chapman S.B."/>
            <person name="Chen Z."/>
            <person name="Freedman E."/>
            <person name="Gellesch M."/>
            <person name="Goldberg J."/>
            <person name="Griggs A."/>
            <person name="Gujja S."/>
            <person name="Heilman E."/>
            <person name="Heiman D."/>
            <person name="Howarth C."/>
            <person name="Mehta T."/>
            <person name="Neiman D."/>
            <person name="Pearson M."/>
            <person name="Roberts A."/>
            <person name="Saif S."/>
            <person name="Shea T."/>
            <person name="Shenoy N."/>
            <person name="Sisk P."/>
            <person name="Stolte C."/>
            <person name="Sykes S."/>
            <person name="White J."/>
            <person name="Yandava C."/>
            <person name="Haas B."/>
            <person name="Nusbaum C."/>
            <person name="Birren B."/>
        </authorList>
    </citation>
    <scope>NUCLEOTIDE SEQUENCE</scope>
    <source>
        <strain evidence="6">ATCC 30864</strain>
    </source>
</reference>
<dbReference type="PROSITE" id="PS00678">
    <property type="entry name" value="WD_REPEATS_1"/>
    <property type="match status" value="2"/>
</dbReference>
<proteinExistence type="predicted"/>
<dbReference type="InterPro" id="IPR015943">
    <property type="entry name" value="WD40/YVTN_repeat-like_dom_sf"/>
</dbReference>
<dbReference type="InterPro" id="IPR001680">
    <property type="entry name" value="WD40_rpt"/>
</dbReference>
<dbReference type="CDD" id="cd00200">
    <property type="entry name" value="WD40"/>
    <property type="match status" value="1"/>
</dbReference>
<dbReference type="SMART" id="SM00320">
    <property type="entry name" value="WD40"/>
    <property type="match status" value="6"/>
</dbReference>
<evidence type="ECO:0000313" key="5">
    <source>
        <dbReference type="EMBL" id="KJE91412.1"/>
    </source>
</evidence>
<dbReference type="Gene3D" id="2.130.10.10">
    <property type="entry name" value="YVTN repeat-like/Quinoprotein amine dehydrogenase"/>
    <property type="match status" value="3"/>
</dbReference>
<dbReference type="InterPro" id="IPR051488">
    <property type="entry name" value="WD_repeat_striatin"/>
</dbReference>
<feature type="repeat" description="WD" evidence="3">
    <location>
        <begin position="391"/>
        <end position="424"/>
    </location>
</feature>
<accession>A0A0D2VML2</accession>
<gene>
    <name evidence="5" type="ORF">CAOG_002548</name>
</gene>
<evidence type="ECO:0000256" key="3">
    <source>
        <dbReference type="PROSITE-ProRule" id="PRU00221"/>
    </source>
</evidence>
<dbReference type="PANTHER" id="PTHR15653:SF0">
    <property type="entry name" value="CONNECTOR OF KINASE TO AP-1, ISOFORM E"/>
    <property type="match status" value="1"/>
</dbReference>
<feature type="compositionally biased region" description="Low complexity" evidence="4">
    <location>
        <begin position="157"/>
        <end position="178"/>
    </location>
</feature>